<dbReference type="EMBL" id="CCBN010000006">
    <property type="protein sequence ID" value="CDO54013.1"/>
    <property type="molecule type" value="Genomic_DNA"/>
</dbReference>
<dbReference type="AlphaFoldDB" id="A0A0J9X9S0"/>
<evidence type="ECO:0000313" key="2">
    <source>
        <dbReference type="Proteomes" id="UP000242525"/>
    </source>
</evidence>
<name>A0A0J9X9S0_GEOCN</name>
<dbReference type="Proteomes" id="UP000242525">
    <property type="component" value="Unassembled WGS sequence"/>
</dbReference>
<accession>A0A0J9X9S0</accession>
<keyword evidence="2" id="KW-1185">Reference proteome</keyword>
<proteinExistence type="predicted"/>
<comment type="caution">
    <text evidence="1">The sequence shown here is derived from an EMBL/GenBank/DDBJ whole genome shotgun (WGS) entry which is preliminary data.</text>
</comment>
<organism evidence="1 2">
    <name type="scientific">Geotrichum candidum</name>
    <name type="common">Oospora lactis</name>
    <name type="synonym">Dipodascus geotrichum</name>
    <dbReference type="NCBI Taxonomy" id="1173061"/>
    <lineage>
        <taxon>Eukaryota</taxon>
        <taxon>Fungi</taxon>
        <taxon>Dikarya</taxon>
        <taxon>Ascomycota</taxon>
        <taxon>Saccharomycotina</taxon>
        <taxon>Dipodascomycetes</taxon>
        <taxon>Dipodascales</taxon>
        <taxon>Dipodascaceae</taxon>
        <taxon>Geotrichum</taxon>
    </lineage>
</organism>
<protein>
    <submittedName>
        <fullName evidence="1">Uncharacterized protein</fullName>
    </submittedName>
</protein>
<gene>
    <name evidence="1" type="ORF">BN980_GECA06s03392g</name>
</gene>
<evidence type="ECO:0000313" key="1">
    <source>
        <dbReference type="EMBL" id="CDO54013.1"/>
    </source>
</evidence>
<reference evidence="1" key="1">
    <citation type="submission" date="2014-03" db="EMBL/GenBank/DDBJ databases">
        <authorList>
            <person name="Casaregola S."/>
        </authorList>
    </citation>
    <scope>NUCLEOTIDE SEQUENCE [LARGE SCALE GENOMIC DNA]</scope>
    <source>
        <strain evidence="1">CLIB 918</strain>
    </source>
</reference>
<sequence>MWLTIAFYVCTQLGMLVHQEYLYSKKVNNFEEEQEVLENTKQVLIPYKILDMKKMKFSGLQSAEIIEYRKPNSDSTISAQIKIPKLPRYKYHGSVSFHRMLRKVIAALEPGDDYVSSFEGNTIKLLNIFKLRTLIRSNLPFEEKQILVDSILAVTQDILKRSWQSNKVNIALMNLLLDLIYFNTPSLVSNRKKKIFDTLLMLKRHGPSTPLNLFNAVKGVYLLLCRVLRKKSERNSLISFLHEASEGGKNGHFRLLALSLLDVV</sequence>